<evidence type="ECO:0000256" key="1">
    <source>
        <dbReference type="ARBA" id="ARBA00009981"/>
    </source>
</evidence>
<keyword evidence="4" id="KW-1185">Reference proteome</keyword>
<evidence type="ECO:0000256" key="2">
    <source>
        <dbReference type="RuleBase" id="RU362080"/>
    </source>
</evidence>
<evidence type="ECO:0000313" key="4">
    <source>
        <dbReference type="Proteomes" id="UP000028006"/>
    </source>
</evidence>
<dbReference type="SUPFAM" id="SSF143120">
    <property type="entry name" value="YefM-like"/>
    <property type="match status" value="1"/>
</dbReference>
<dbReference type="Pfam" id="PF02604">
    <property type="entry name" value="PhdYeFM_antitox"/>
    <property type="match status" value="1"/>
</dbReference>
<reference evidence="3 4" key="1">
    <citation type="submission" date="2014-06" db="EMBL/GenBank/DDBJ databases">
        <title>Whole Genome Sequences of Three Symbiotic Endozoicomonas Bacteria.</title>
        <authorList>
            <person name="Neave M.J."/>
            <person name="Apprill A."/>
            <person name="Voolstra C.R."/>
        </authorList>
    </citation>
    <scope>NUCLEOTIDE SEQUENCE [LARGE SCALE GENOMIC DNA]</scope>
    <source>
        <strain evidence="3 4">LMG 24815</strain>
    </source>
</reference>
<dbReference type="NCBIfam" id="TIGR01552">
    <property type="entry name" value="phd_fam"/>
    <property type="match status" value="1"/>
</dbReference>
<dbReference type="PANTHER" id="PTHR33713:SF6">
    <property type="entry name" value="ANTITOXIN YEFM"/>
    <property type="match status" value="1"/>
</dbReference>
<dbReference type="RefSeq" id="WP_034875162.1">
    <property type="nucleotide sequence ID" value="NZ_JOKG01000002.1"/>
</dbReference>
<dbReference type="Gene3D" id="3.40.1620.10">
    <property type="entry name" value="YefM-like domain"/>
    <property type="match status" value="1"/>
</dbReference>
<dbReference type="PANTHER" id="PTHR33713">
    <property type="entry name" value="ANTITOXIN YAFN-RELATED"/>
    <property type="match status" value="1"/>
</dbReference>
<dbReference type="InterPro" id="IPR036165">
    <property type="entry name" value="YefM-like_sf"/>
</dbReference>
<dbReference type="eggNOG" id="COG2161">
    <property type="taxonomic scope" value="Bacteria"/>
</dbReference>
<organism evidence="3 4">
    <name type="scientific">Endozoicomonas montiporae</name>
    <dbReference type="NCBI Taxonomy" id="1027273"/>
    <lineage>
        <taxon>Bacteria</taxon>
        <taxon>Pseudomonadati</taxon>
        <taxon>Pseudomonadota</taxon>
        <taxon>Gammaproteobacteria</taxon>
        <taxon>Oceanospirillales</taxon>
        <taxon>Endozoicomonadaceae</taxon>
        <taxon>Endozoicomonas</taxon>
    </lineage>
</organism>
<comment type="function">
    <text evidence="2">Antitoxin component of a type II toxin-antitoxin (TA) system.</text>
</comment>
<name>A0A081N937_9GAMM</name>
<evidence type="ECO:0000313" key="3">
    <source>
        <dbReference type="EMBL" id="KEQ14960.1"/>
    </source>
</evidence>
<proteinExistence type="inferred from homology"/>
<comment type="similarity">
    <text evidence="1 2">Belongs to the phD/YefM antitoxin family.</text>
</comment>
<protein>
    <recommendedName>
        <fullName evidence="2">Antitoxin</fullName>
    </recommendedName>
</protein>
<accession>A0A081N937</accession>
<dbReference type="EMBL" id="JOKG01000002">
    <property type="protein sequence ID" value="KEQ14960.1"/>
    <property type="molecule type" value="Genomic_DNA"/>
</dbReference>
<gene>
    <name evidence="3" type="ORF">GZ77_12025</name>
</gene>
<dbReference type="InterPro" id="IPR006442">
    <property type="entry name" value="Antitoxin_Phd/YefM"/>
</dbReference>
<dbReference type="Proteomes" id="UP000028006">
    <property type="component" value="Unassembled WGS sequence"/>
</dbReference>
<sequence>MHALSANEAKTHFGDMLLKAQRSPVQISKNGKPVAVVISADEYKSIEELKLQMLQLRAAQAKTDIAAGKLADGDAFFDELESGQHD</sequence>
<dbReference type="InterPro" id="IPR051405">
    <property type="entry name" value="phD/YefM_antitoxin"/>
</dbReference>
<comment type="caution">
    <text evidence="3">The sequence shown here is derived from an EMBL/GenBank/DDBJ whole genome shotgun (WGS) entry which is preliminary data.</text>
</comment>
<dbReference type="AlphaFoldDB" id="A0A081N937"/>